<dbReference type="PANTHER" id="PTHR15462:SF8">
    <property type="entry name" value="SERINE PROTEASE"/>
    <property type="match status" value="1"/>
</dbReference>
<evidence type="ECO:0000256" key="3">
    <source>
        <dbReference type="ARBA" id="ARBA00022729"/>
    </source>
</evidence>
<dbReference type="GO" id="GO:0004252">
    <property type="term" value="F:serine-type endopeptidase activity"/>
    <property type="evidence" value="ECO:0007669"/>
    <property type="project" value="InterPro"/>
</dbReference>
<dbReference type="GO" id="GO:0006508">
    <property type="term" value="P:proteolysis"/>
    <property type="evidence" value="ECO:0007669"/>
    <property type="project" value="UniProtKB-KW"/>
</dbReference>
<comment type="caution">
    <text evidence="9">The sequence shown here is derived from an EMBL/GenBank/DDBJ whole genome shotgun (WGS) entry which is preliminary data.</text>
</comment>
<dbReference type="InterPro" id="IPR009003">
    <property type="entry name" value="Peptidase_S1_PA"/>
</dbReference>
<dbReference type="Proteomes" id="UP001183629">
    <property type="component" value="Unassembled WGS sequence"/>
</dbReference>
<evidence type="ECO:0000256" key="7">
    <source>
        <dbReference type="SAM" id="MobiDB-lite"/>
    </source>
</evidence>
<evidence type="ECO:0000313" key="9">
    <source>
        <dbReference type="EMBL" id="MDR7326244.1"/>
    </source>
</evidence>
<name>A0AAE3ZW26_9ACTN</name>
<feature type="compositionally biased region" description="Gly residues" evidence="7">
    <location>
        <begin position="70"/>
        <end position="79"/>
    </location>
</feature>
<dbReference type="EC" id="3.4.21.-" evidence="6"/>
<dbReference type="EMBL" id="JAVDYC010000001">
    <property type="protein sequence ID" value="MDR7326244.1"/>
    <property type="molecule type" value="Genomic_DNA"/>
</dbReference>
<keyword evidence="5 6" id="KW-0720">Serine protease</keyword>
<evidence type="ECO:0000256" key="2">
    <source>
        <dbReference type="ARBA" id="ARBA00022670"/>
    </source>
</evidence>
<keyword evidence="10" id="KW-1185">Reference proteome</keyword>
<dbReference type="RefSeq" id="WP_310421608.1">
    <property type="nucleotide sequence ID" value="NZ_JAVDYC010000001.1"/>
</dbReference>
<dbReference type="SUPFAM" id="SSF50494">
    <property type="entry name" value="Trypsin-like serine proteases"/>
    <property type="match status" value="1"/>
</dbReference>
<feature type="region of interest" description="Disordered" evidence="7">
    <location>
        <begin position="70"/>
        <end position="94"/>
    </location>
</feature>
<sequence>MRLTTPTRRLRSAALIGGAALSLVLTGFGAPAAAVPADSAAAPVSPHTTGADDNAPPRAVVPARAATAAGGAGFSGTTGSGALTPSTSPAVTGARAPGAGLSGGFGADSVIGTDNRTRVNPTTTYPTSAIVQIIRVDGSTTWGCTGWVYGPNIIATAGHCVHPGGGADGGGGNGFYPRANYTIVPARNGGTNPYGTCTATQLMSVNGWMADGSADYDYGAIRLSCNAGASTGTFGFWWQSASLNGTATTVSGYPCDKTFGEQWRHAGMSVTSTAARRVYYQNDTAGCQSGAPVYQNRAAGSSFCVGQCTMAIHAYGGSSNSGTRITEPVYNNLISWRG</sequence>
<dbReference type="InterPro" id="IPR050966">
    <property type="entry name" value="Glutamyl_endopeptidase"/>
</dbReference>
<keyword evidence="2 6" id="KW-0645">Protease</keyword>
<dbReference type="Pfam" id="PF00089">
    <property type="entry name" value="Trypsin"/>
    <property type="match status" value="1"/>
</dbReference>
<evidence type="ECO:0000256" key="1">
    <source>
        <dbReference type="ARBA" id="ARBA00008764"/>
    </source>
</evidence>
<keyword evidence="4 6" id="KW-0378">Hydrolase</keyword>
<protein>
    <recommendedName>
        <fullName evidence="6">Serine protease</fullName>
        <ecNumber evidence="6">3.4.21.-</ecNumber>
    </recommendedName>
</protein>
<accession>A0AAE3ZW26</accession>
<dbReference type="InterPro" id="IPR008256">
    <property type="entry name" value="Peptidase_S1B"/>
</dbReference>
<proteinExistence type="inferred from homology"/>
<dbReference type="PANTHER" id="PTHR15462">
    <property type="entry name" value="SERINE PROTEASE"/>
    <property type="match status" value="1"/>
</dbReference>
<comment type="similarity">
    <text evidence="1 6">Belongs to the peptidase S1B family.</text>
</comment>
<evidence type="ECO:0000256" key="5">
    <source>
        <dbReference type="ARBA" id="ARBA00022825"/>
    </source>
</evidence>
<feature type="signal peptide" evidence="6">
    <location>
        <begin position="1"/>
        <end position="32"/>
    </location>
</feature>
<organism evidence="9 10">
    <name type="scientific">Catenuloplanes niger</name>
    <dbReference type="NCBI Taxonomy" id="587534"/>
    <lineage>
        <taxon>Bacteria</taxon>
        <taxon>Bacillati</taxon>
        <taxon>Actinomycetota</taxon>
        <taxon>Actinomycetes</taxon>
        <taxon>Micromonosporales</taxon>
        <taxon>Micromonosporaceae</taxon>
        <taxon>Catenuloplanes</taxon>
    </lineage>
</organism>
<evidence type="ECO:0000256" key="4">
    <source>
        <dbReference type="ARBA" id="ARBA00022801"/>
    </source>
</evidence>
<dbReference type="PRINTS" id="PR00839">
    <property type="entry name" value="V8PROTEASE"/>
</dbReference>
<evidence type="ECO:0000313" key="10">
    <source>
        <dbReference type="Proteomes" id="UP001183629"/>
    </source>
</evidence>
<keyword evidence="3 6" id="KW-0732">Signal</keyword>
<evidence type="ECO:0000259" key="8">
    <source>
        <dbReference type="Pfam" id="PF00089"/>
    </source>
</evidence>
<feature type="domain" description="Peptidase S1" evidence="8">
    <location>
        <begin position="137"/>
        <end position="290"/>
    </location>
</feature>
<reference evidence="9 10" key="1">
    <citation type="submission" date="2023-07" db="EMBL/GenBank/DDBJ databases">
        <title>Sequencing the genomes of 1000 actinobacteria strains.</title>
        <authorList>
            <person name="Klenk H.-P."/>
        </authorList>
    </citation>
    <scope>NUCLEOTIDE SEQUENCE [LARGE SCALE GENOMIC DNA]</scope>
    <source>
        <strain evidence="9 10">DSM 44711</strain>
    </source>
</reference>
<feature type="chain" id="PRO_5041778827" description="Serine protease" evidence="6">
    <location>
        <begin position="33"/>
        <end position="338"/>
    </location>
</feature>
<dbReference type="InterPro" id="IPR043504">
    <property type="entry name" value="Peptidase_S1_PA_chymotrypsin"/>
</dbReference>
<evidence type="ECO:0000256" key="6">
    <source>
        <dbReference type="RuleBase" id="RU004296"/>
    </source>
</evidence>
<dbReference type="Gene3D" id="2.40.10.10">
    <property type="entry name" value="Trypsin-like serine proteases"/>
    <property type="match status" value="2"/>
</dbReference>
<dbReference type="InterPro" id="IPR001254">
    <property type="entry name" value="Trypsin_dom"/>
</dbReference>
<dbReference type="AlphaFoldDB" id="A0AAE3ZW26"/>
<gene>
    <name evidence="9" type="ORF">J2S44_006494</name>
</gene>